<dbReference type="EMBL" id="VSSQ01128421">
    <property type="protein sequence ID" value="MPN57185.1"/>
    <property type="molecule type" value="Genomic_DNA"/>
</dbReference>
<accession>A0A645J0G5</accession>
<protein>
    <submittedName>
        <fullName evidence="2">Uncharacterized protein</fullName>
    </submittedName>
</protein>
<proteinExistence type="predicted"/>
<gene>
    <name evidence="2" type="ORF">SDC9_204879</name>
</gene>
<evidence type="ECO:0000256" key="1">
    <source>
        <dbReference type="SAM" id="Phobius"/>
    </source>
</evidence>
<organism evidence="2">
    <name type="scientific">bioreactor metagenome</name>
    <dbReference type="NCBI Taxonomy" id="1076179"/>
    <lineage>
        <taxon>unclassified sequences</taxon>
        <taxon>metagenomes</taxon>
        <taxon>ecological metagenomes</taxon>
    </lineage>
</organism>
<keyword evidence="1" id="KW-0472">Membrane</keyword>
<comment type="caution">
    <text evidence="2">The sequence shown here is derived from an EMBL/GenBank/DDBJ whole genome shotgun (WGS) entry which is preliminary data.</text>
</comment>
<sequence length="40" mass="4416">MLDGKKIGVVQVSRACVFAAYFVDIVCLGLMRFADEHVLT</sequence>
<dbReference type="AlphaFoldDB" id="A0A645J0G5"/>
<reference evidence="2" key="1">
    <citation type="submission" date="2019-08" db="EMBL/GenBank/DDBJ databases">
        <authorList>
            <person name="Kucharzyk K."/>
            <person name="Murdoch R.W."/>
            <person name="Higgins S."/>
            <person name="Loffler F."/>
        </authorList>
    </citation>
    <scope>NUCLEOTIDE SEQUENCE</scope>
</reference>
<name>A0A645J0G5_9ZZZZ</name>
<keyword evidence="1" id="KW-0812">Transmembrane</keyword>
<evidence type="ECO:0000313" key="2">
    <source>
        <dbReference type="EMBL" id="MPN57185.1"/>
    </source>
</evidence>
<keyword evidence="1" id="KW-1133">Transmembrane helix</keyword>
<feature type="transmembrane region" description="Helical" evidence="1">
    <location>
        <begin position="12"/>
        <end position="34"/>
    </location>
</feature>